<dbReference type="Proteomes" id="UP000076842">
    <property type="component" value="Unassembled WGS sequence"/>
</dbReference>
<gene>
    <name evidence="2" type="ORF">CALCODRAFT_275328</name>
</gene>
<dbReference type="AlphaFoldDB" id="A0A165G296"/>
<proteinExistence type="predicted"/>
<evidence type="ECO:0000313" key="2">
    <source>
        <dbReference type="EMBL" id="KZT57512.1"/>
    </source>
</evidence>
<evidence type="ECO:0000313" key="3">
    <source>
        <dbReference type="Proteomes" id="UP000076842"/>
    </source>
</evidence>
<sequence length="258" mass="27427">MPVAQGRGWVGRGADAVGDGVGEWPGSEQERPGLRTPTAAATRTPFAGPPCPPHRPPAPFPPLDATRPQRSRPAPPTAEHQLRSNPRPPRYCTVFLPHSTRHYSNRTHTRPPPAYSVPPLESRPSAPAPAPAAHTEPTHRRASASPPVIPHPPPRLRPRPRSRPSPSPSVFPAARRVHAAYTAAAAAHHGLSALRTGHHRPAAPRRPGPARAVPLAGPAEAAAAARPRERHPYLRLGRPRAAPQHGPGRGLPAPVVPL</sequence>
<feature type="region of interest" description="Disordered" evidence="1">
    <location>
        <begin position="1"/>
        <end position="174"/>
    </location>
</feature>
<organism evidence="2 3">
    <name type="scientific">Calocera cornea HHB12733</name>
    <dbReference type="NCBI Taxonomy" id="1353952"/>
    <lineage>
        <taxon>Eukaryota</taxon>
        <taxon>Fungi</taxon>
        <taxon>Dikarya</taxon>
        <taxon>Basidiomycota</taxon>
        <taxon>Agaricomycotina</taxon>
        <taxon>Dacrymycetes</taxon>
        <taxon>Dacrymycetales</taxon>
        <taxon>Dacrymycetaceae</taxon>
        <taxon>Calocera</taxon>
    </lineage>
</organism>
<accession>A0A165G296</accession>
<feature type="compositionally biased region" description="Basic residues" evidence="1">
    <location>
        <begin position="99"/>
        <end position="109"/>
    </location>
</feature>
<feature type="compositionally biased region" description="Low complexity" evidence="1">
    <location>
        <begin position="209"/>
        <end position="225"/>
    </location>
</feature>
<feature type="compositionally biased region" description="Low complexity" evidence="1">
    <location>
        <begin position="36"/>
        <end position="46"/>
    </location>
</feature>
<dbReference type="EMBL" id="KV423962">
    <property type="protein sequence ID" value="KZT57512.1"/>
    <property type="molecule type" value="Genomic_DNA"/>
</dbReference>
<evidence type="ECO:0000256" key="1">
    <source>
        <dbReference type="SAM" id="MobiDB-lite"/>
    </source>
</evidence>
<keyword evidence="3" id="KW-1185">Reference proteome</keyword>
<dbReference type="InParanoid" id="A0A165G296"/>
<feature type="compositionally biased region" description="Pro residues" evidence="1">
    <location>
        <begin position="47"/>
        <end position="62"/>
    </location>
</feature>
<feature type="compositionally biased region" description="Low complexity" evidence="1">
    <location>
        <begin position="118"/>
        <end position="135"/>
    </location>
</feature>
<protein>
    <submittedName>
        <fullName evidence="2">Uncharacterized protein</fullName>
    </submittedName>
</protein>
<reference evidence="2 3" key="1">
    <citation type="journal article" date="2016" name="Mol. Biol. Evol.">
        <title>Comparative Genomics of Early-Diverging Mushroom-Forming Fungi Provides Insights into the Origins of Lignocellulose Decay Capabilities.</title>
        <authorList>
            <person name="Nagy L.G."/>
            <person name="Riley R."/>
            <person name="Tritt A."/>
            <person name="Adam C."/>
            <person name="Daum C."/>
            <person name="Floudas D."/>
            <person name="Sun H."/>
            <person name="Yadav J.S."/>
            <person name="Pangilinan J."/>
            <person name="Larsson K.H."/>
            <person name="Matsuura K."/>
            <person name="Barry K."/>
            <person name="Labutti K."/>
            <person name="Kuo R."/>
            <person name="Ohm R.A."/>
            <person name="Bhattacharya S.S."/>
            <person name="Shirouzu T."/>
            <person name="Yoshinaga Y."/>
            <person name="Martin F.M."/>
            <person name="Grigoriev I.V."/>
            <person name="Hibbett D.S."/>
        </authorList>
    </citation>
    <scope>NUCLEOTIDE SEQUENCE [LARGE SCALE GENOMIC DNA]</scope>
    <source>
        <strain evidence="2 3">HHB12733</strain>
    </source>
</reference>
<feature type="region of interest" description="Disordered" evidence="1">
    <location>
        <begin position="197"/>
        <end position="258"/>
    </location>
</feature>
<name>A0A165G296_9BASI</name>